<name>A0ABR9GCT6_9GAMM</name>
<dbReference type="PANTHER" id="PTHR42981:SF2">
    <property type="entry name" value="PYRUVATE DEHYDROGENASE [UBIQUINONE]"/>
    <property type="match status" value="1"/>
</dbReference>
<dbReference type="EMBL" id="JACZZA010000010">
    <property type="protein sequence ID" value="MBE1161843.1"/>
    <property type="molecule type" value="Genomic_DNA"/>
</dbReference>
<proteinExistence type="predicted"/>
<accession>A0ABR9GCT6</accession>
<comment type="caution">
    <text evidence="1">The sequence shown here is derived from an EMBL/GenBank/DDBJ whole genome shotgun (WGS) entry which is preliminary data.</text>
</comment>
<dbReference type="RefSeq" id="WP_192556687.1">
    <property type="nucleotide sequence ID" value="NZ_JACZZA010000010.1"/>
</dbReference>
<organism evidence="1 2">
    <name type="scientific">Dyella acidiphila</name>
    <dbReference type="NCBI Taxonomy" id="2775866"/>
    <lineage>
        <taxon>Bacteria</taxon>
        <taxon>Pseudomonadati</taxon>
        <taxon>Pseudomonadota</taxon>
        <taxon>Gammaproteobacteria</taxon>
        <taxon>Lysobacterales</taxon>
        <taxon>Rhodanobacteraceae</taxon>
        <taxon>Dyella</taxon>
    </lineage>
</organism>
<dbReference type="Gene3D" id="3.40.50.970">
    <property type="match status" value="1"/>
</dbReference>
<evidence type="ECO:0000313" key="2">
    <source>
        <dbReference type="Proteomes" id="UP000651010"/>
    </source>
</evidence>
<dbReference type="InterPro" id="IPR047211">
    <property type="entry name" value="POXB-like"/>
</dbReference>
<gene>
    <name evidence="1" type="ORF">IGX34_15780</name>
</gene>
<sequence>MTEKVGDFILQRLSDWGIRRVFGYPKFPSAQDVEAFPYAVYAEMLGFKGIRVDSQEGIGAAWEEALRANRPVLIEFITDPDVPPLPPHITWSQAKAYMTALAKADPDRLGVIKQSTRQALAGLFSSGKDGESD</sequence>
<keyword evidence="2" id="KW-1185">Reference proteome</keyword>
<dbReference type="PANTHER" id="PTHR42981">
    <property type="entry name" value="PYRUVATE DEHYDROGENASE [UBIQUINONE]"/>
    <property type="match status" value="1"/>
</dbReference>
<dbReference type="SUPFAM" id="SSF52518">
    <property type="entry name" value="Thiamin diphosphate-binding fold (THDP-binding)"/>
    <property type="match status" value="1"/>
</dbReference>
<dbReference type="Proteomes" id="UP000651010">
    <property type="component" value="Unassembled WGS sequence"/>
</dbReference>
<reference evidence="1 2" key="1">
    <citation type="submission" date="2020-09" db="EMBL/GenBank/DDBJ databases">
        <title>Dyella sp. 7MK23 isolated from forest soil.</title>
        <authorList>
            <person name="Fu J."/>
        </authorList>
    </citation>
    <scope>NUCLEOTIDE SEQUENCE [LARGE SCALE GENOMIC DNA]</scope>
    <source>
        <strain evidence="1 2">7MK23</strain>
    </source>
</reference>
<evidence type="ECO:0000313" key="1">
    <source>
        <dbReference type="EMBL" id="MBE1161843.1"/>
    </source>
</evidence>
<dbReference type="InterPro" id="IPR029061">
    <property type="entry name" value="THDP-binding"/>
</dbReference>
<protein>
    <submittedName>
        <fullName evidence="1">Uncharacterized protein</fullName>
    </submittedName>
</protein>